<accession>A0ABD5RTY1</accession>
<proteinExistence type="predicted"/>
<dbReference type="Pfam" id="PF06772">
    <property type="entry name" value="LtrA"/>
    <property type="match status" value="1"/>
</dbReference>
<feature type="transmembrane region" description="Helical" evidence="1">
    <location>
        <begin position="203"/>
        <end position="221"/>
    </location>
</feature>
<feature type="transmembrane region" description="Helical" evidence="1">
    <location>
        <begin position="277"/>
        <end position="298"/>
    </location>
</feature>
<feature type="transmembrane region" description="Helical" evidence="1">
    <location>
        <begin position="359"/>
        <end position="377"/>
    </location>
</feature>
<dbReference type="PANTHER" id="PTHR36840:SF1">
    <property type="entry name" value="BLL5714 PROTEIN"/>
    <property type="match status" value="1"/>
</dbReference>
<dbReference type="Proteomes" id="UP001596099">
    <property type="component" value="Unassembled WGS sequence"/>
</dbReference>
<reference evidence="2 3" key="1">
    <citation type="journal article" date="2019" name="Int. J. Syst. Evol. Microbiol.">
        <title>The Global Catalogue of Microorganisms (GCM) 10K type strain sequencing project: providing services to taxonomists for standard genome sequencing and annotation.</title>
        <authorList>
            <consortium name="The Broad Institute Genomics Platform"/>
            <consortium name="The Broad Institute Genome Sequencing Center for Infectious Disease"/>
            <person name="Wu L."/>
            <person name="Ma J."/>
        </authorList>
    </citation>
    <scope>NUCLEOTIDE SEQUENCE [LARGE SCALE GENOMIC DNA]</scope>
    <source>
        <strain evidence="2 3">CGMCC 1.12543</strain>
    </source>
</reference>
<gene>
    <name evidence="2" type="ORF">ACFPYI_21520</name>
</gene>
<evidence type="ECO:0000313" key="3">
    <source>
        <dbReference type="Proteomes" id="UP001596099"/>
    </source>
</evidence>
<dbReference type="AlphaFoldDB" id="A0ABD5RTY1"/>
<feature type="transmembrane region" description="Helical" evidence="1">
    <location>
        <begin position="114"/>
        <end position="133"/>
    </location>
</feature>
<feature type="transmembrane region" description="Helical" evidence="1">
    <location>
        <begin position="145"/>
        <end position="162"/>
    </location>
</feature>
<keyword evidence="1" id="KW-1133">Transmembrane helix</keyword>
<organism evidence="2 3">
    <name type="scientific">Halomarina salina</name>
    <dbReference type="NCBI Taxonomy" id="1872699"/>
    <lineage>
        <taxon>Archaea</taxon>
        <taxon>Methanobacteriati</taxon>
        <taxon>Methanobacteriota</taxon>
        <taxon>Stenosarchaea group</taxon>
        <taxon>Halobacteria</taxon>
        <taxon>Halobacteriales</taxon>
        <taxon>Natronomonadaceae</taxon>
        <taxon>Halomarina</taxon>
    </lineage>
</organism>
<dbReference type="RefSeq" id="WP_247421599.1">
    <property type="nucleotide sequence ID" value="NZ_JALLGW010000006.1"/>
</dbReference>
<dbReference type="EMBL" id="JBHSQH010000008">
    <property type="protein sequence ID" value="MFC5973912.1"/>
    <property type="molecule type" value="Genomic_DNA"/>
</dbReference>
<evidence type="ECO:0000256" key="1">
    <source>
        <dbReference type="SAM" id="Phobius"/>
    </source>
</evidence>
<dbReference type="InterPro" id="IPR010640">
    <property type="entry name" value="Low_temperature_requirement_A"/>
</dbReference>
<name>A0ABD5RTY1_9EURY</name>
<feature type="transmembrane region" description="Helical" evidence="1">
    <location>
        <begin position="86"/>
        <end position="108"/>
    </location>
</feature>
<feature type="transmembrane region" description="Helical" evidence="1">
    <location>
        <begin position="304"/>
        <end position="322"/>
    </location>
</feature>
<feature type="transmembrane region" description="Helical" evidence="1">
    <location>
        <begin position="227"/>
        <end position="248"/>
    </location>
</feature>
<feature type="transmembrane region" description="Helical" evidence="1">
    <location>
        <begin position="53"/>
        <end position="74"/>
    </location>
</feature>
<sequence>MSTDTTVSPERGVSGADEREQAVTPLELFFDLVFVFAFTQVSSYLAHHLTWGGLARGAALLAVLWWAWVCYSWLTGAVDAEARLPARLVVLAAMAAMLLVALAVPDAFGDDAVLFGFAYVVVRLLHLALYTVVAPPETRSAVRRVAPGFLGGPALLVVAGFLDGPVQAALWGLAIAIDYGIVLVRGVDGFHVRAGHFVERHRLIMIIALGESLIAIGVGAEDLVLDLGVVLTALLGIVLVMAFWWLYFDYVVLAAEQRLAAEPPTGRAVLARDSYSYLHLPIVGSIIFVALGIEQTIAHAGDPLGVVPAVALCGGCGLYLFGHSAFKYRDHGTASVLRVVVGVVAVASVSVVVRIPAAASLASLTALFVGLVVYETVWSEHRNRLRVGDAKSS</sequence>
<feature type="transmembrane region" description="Helical" evidence="1">
    <location>
        <begin position="168"/>
        <end position="191"/>
    </location>
</feature>
<comment type="caution">
    <text evidence="2">The sequence shown here is derived from an EMBL/GenBank/DDBJ whole genome shotgun (WGS) entry which is preliminary data.</text>
</comment>
<feature type="transmembrane region" description="Helical" evidence="1">
    <location>
        <begin position="334"/>
        <end position="353"/>
    </location>
</feature>
<protein>
    <submittedName>
        <fullName evidence="2">Low temperature requirement protein A</fullName>
    </submittedName>
</protein>
<dbReference type="PANTHER" id="PTHR36840">
    <property type="entry name" value="BLL5714 PROTEIN"/>
    <property type="match status" value="1"/>
</dbReference>
<keyword evidence="1" id="KW-0812">Transmembrane</keyword>
<keyword evidence="1" id="KW-0472">Membrane</keyword>
<evidence type="ECO:0000313" key="2">
    <source>
        <dbReference type="EMBL" id="MFC5973912.1"/>
    </source>
</evidence>
<keyword evidence="3" id="KW-1185">Reference proteome</keyword>